<evidence type="ECO:0000259" key="12">
    <source>
        <dbReference type="Pfam" id="PF13145"/>
    </source>
</evidence>
<comment type="subcellular location">
    <subcellularLocation>
        <location evidence="1">Cell inner membrane</location>
        <topology evidence="1">Single-pass type II membrane protein</topology>
        <orientation evidence="1">Periplasmic side</orientation>
    </subcellularLocation>
</comment>
<comment type="caution">
    <text evidence="13">The sequence shown here is derived from an EMBL/GenBank/DDBJ whole genome shotgun (WGS) entry which is preliminary data.</text>
</comment>
<evidence type="ECO:0000256" key="2">
    <source>
        <dbReference type="ARBA" id="ARBA00022475"/>
    </source>
</evidence>
<evidence type="ECO:0000256" key="6">
    <source>
        <dbReference type="ARBA" id="ARBA00023136"/>
    </source>
</evidence>
<organism evidence="13">
    <name type="scientific">mine drainage metagenome</name>
    <dbReference type="NCBI Taxonomy" id="410659"/>
    <lineage>
        <taxon>unclassified sequences</taxon>
        <taxon>metagenomes</taxon>
        <taxon>ecological metagenomes</taxon>
    </lineage>
</organism>
<dbReference type="Gene3D" id="3.10.50.40">
    <property type="match status" value="1"/>
</dbReference>
<keyword evidence="5 11" id="KW-1133">Transmembrane helix</keyword>
<dbReference type="GO" id="GO:0005886">
    <property type="term" value="C:plasma membrane"/>
    <property type="evidence" value="ECO:0007669"/>
    <property type="project" value="UniProtKB-SubCell"/>
</dbReference>
<comment type="similarity">
    <text evidence="8">Belongs to the PpiD chaperone family.</text>
</comment>
<feature type="transmembrane region" description="Helical" evidence="11">
    <location>
        <begin position="12"/>
        <end position="31"/>
    </location>
</feature>
<dbReference type="InterPro" id="IPR046357">
    <property type="entry name" value="PPIase_dom_sf"/>
</dbReference>
<keyword evidence="6 11" id="KW-0472">Membrane</keyword>
<proteinExistence type="inferred from homology"/>
<dbReference type="InterPro" id="IPR000297">
    <property type="entry name" value="PPIase_PpiC"/>
</dbReference>
<dbReference type="Pfam" id="PF13624">
    <property type="entry name" value="SurA_N_3"/>
    <property type="match status" value="1"/>
</dbReference>
<keyword evidence="2" id="KW-1003">Cell membrane</keyword>
<dbReference type="InterPro" id="IPR052029">
    <property type="entry name" value="PpiD_chaperone"/>
</dbReference>
<evidence type="ECO:0000256" key="5">
    <source>
        <dbReference type="ARBA" id="ARBA00022989"/>
    </source>
</evidence>
<evidence type="ECO:0000256" key="11">
    <source>
        <dbReference type="SAM" id="Phobius"/>
    </source>
</evidence>
<accession>A0A1J5R0I2</accession>
<name>A0A1J5R0I2_9ZZZZ</name>
<dbReference type="GO" id="GO:0003755">
    <property type="term" value="F:peptidyl-prolyl cis-trans isomerase activity"/>
    <property type="evidence" value="ECO:0007669"/>
    <property type="project" value="InterPro"/>
</dbReference>
<evidence type="ECO:0000256" key="3">
    <source>
        <dbReference type="ARBA" id="ARBA00022519"/>
    </source>
</evidence>
<dbReference type="PANTHER" id="PTHR47529:SF1">
    <property type="entry name" value="PERIPLASMIC CHAPERONE PPID"/>
    <property type="match status" value="1"/>
</dbReference>
<dbReference type="InterPro" id="IPR027304">
    <property type="entry name" value="Trigger_fact/SurA_dom_sf"/>
</dbReference>
<feature type="domain" description="PpiC" evidence="12">
    <location>
        <begin position="248"/>
        <end position="365"/>
    </location>
</feature>
<evidence type="ECO:0000256" key="8">
    <source>
        <dbReference type="ARBA" id="ARBA00038408"/>
    </source>
</evidence>
<protein>
    <recommendedName>
        <fullName evidence="9">Periplasmic chaperone PpiD</fullName>
    </recommendedName>
    <alternativeName>
        <fullName evidence="10">Periplasmic folding chaperone</fullName>
    </alternativeName>
</protein>
<keyword evidence="3" id="KW-0997">Cell inner membrane</keyword>
<reference evidence="13" key="1">
    <citation type="submission" date="2016-10" db="EMBL/GenBank/DDBJ databases">
        <title>Sequence of Gallionella enrichment culture.</title>
        <authorList>
            <person name="Poehlein A."/>
            <person name="Muehling M."/>
            <person name="Daniel R."/>
        </authorList>
    </citation>
    <scope>NUCLEOTIDE SEQUENCE</scope>
</reference>
<sequence length="632" mass="67780">MLDTFRRHSQHWIIKILFALLILSFGVWGIGDVIRLRVASQPAITVGTMEVPARAVVDDFRRQADRLITMSRGKITLEQAREMGILDTTIQQIVDRGLLDQEAARLKLAVDVGTLRAVIAADPAFQNNLHQFDKTRYETVLERAGLSERAFLADERASILRSNLFDAVGGGVAAPASAVDPLFRYVFEKRVAETITYSPNAMPAPPRPDDQVLQTYYKNHQAQFMAPELRGGTIALLRPADVSADIHPSDQDIERSYQLRQDEFHQPAKRGLQLVTLADEGKAQAFMAAVKAGKSFAAESKAAKLDVVDLGTLVKSAAPNTEIADAAFGTDQTGVVGPVQSPLGWHVVNVTSVTPGKDQPLADVRAKIVQDLVKAEAVNRMYPLSNDMEDKIGAGAAVEDAATAVGVKPIRITAIDVQGNGPDGSPLPVSLPAAVLQKMFATAKGDSTDVEKLDNDAGYYVLRVDQITPPAVRPFALIKDKVAAAWSLDQREQAARKLAEAAVAGLNKGEALQAVADAVGAGAGAGKADTTQPFRRIGAPEEPLPPTLPPAVFKLGLGAAQLVDAPDGSAIAARLKQVIPADPKAEAPLFENFRAQYAKGLGNDLLGSYRQALEQQIGVSINRSLIDQQFDK</sequence>
<evidence type="ECO:0000256" key="9">
    <source>
        <dbReference type="ARBA" id="ARBA00040743"/>
    </source>
</evidence>
<dbReference type="EMBL" id="MLJW01000533">
    <property type="protein sequence ID" value="OIQ85591.1"/>
    <property type="molecule type" value="Genomic_DNA"/>
</dbReference>
<evidence type="ECO:0000256" key="7">
    <source>
        <dbReference type="ARBA" id="ARBA00023186"/>
    </source>
</evidence>
<dbReference type="SUPFAM" id="SSF109998">
    <property type="entry name" value="Triger factor/SurA peptide-binding domain-like"/>
    <property type="match status" value="1"/>
</dbReference>
<evidence type="ECO:0000313" key="13">
    <source>
        <dbReference type="EMBL" id="OIQ85591.1"/>
    </source>
</evidence>
<evidence type="ECO:0000256" key="4">
    <source>
        <dbReference type="ARBA" id="ARBA00022692"/>
    </source>
</evidence>
<dbReference type="Pfam" id="PF13145">
    <property type="entry name" value="Rotamase_2"/>
    <property type="match status" value="2"/>
</dbReference>
<keyword evidence="7" id="KW-0143">Chaperone</keyword>
<keyword evidence="4 11" id="KW-0812">Transmembrane</keyword>
<dbReference type="PANTHER" id="PTHR47529">
    <property type="entry name" value="PEPTIDYL-PROLYL CIS-TRANS ISOMERASE D"/>
    <property type="match status" value="1"/>
</dbReference>
<gene>
    <name evidence="13" type="primary">ppiD_9</name>
    <name evidence="13" type="ORF">GALL_325650</name>
</gene>
<evidence type="ECO:0000256" key="10">
    <source>
        <dbReference type="ARBA" id="ARBA00042775"/>
    </source>
</evidence>
<keyword evidence="13" id="KW-0413">Isomerase</keyword>
<dbReference type="AlphaFoldDB" id="A0A1J5R0I2"/>
<feature type="domain" description="PpiC" evidence="12">
    <location>
        <begin position="388"/>
        <end position="480"/>
    </location>
</feature>
<evidence type="ECO:0000256" key="1">
    <source>
        <dbReference type="ARBA" id="ARBA00004382"/>
    </source>
</evidence>
<dbReference type="SUPFAM" id="SSF54534">
    <property type="entry name" value="FKBP-like"/>
    <property type="match status" value="1"/>
</dbReference>